<dbReference type="GO" id="GO:0003676">
    <property type="term" value="F:nucleic acid binding"/>
    <property type="evidence" value="ECO:0007669"/>
    <property type="project" value="InterPro"/>
</dbReference>
<dbReference type="GO" id="GO:0008270">
    <property type="term" value="F:zinc ion binding"/>
    <property type="evidence" value="ECO:0007669"/>
    <property type="project" value="UniProtKB-KW"/>
</dbReference>
<dbReference type="AlphaFoldDB" id="A0AAW0Y2C1"/>
<name>A0AAW0Y2C1_CHEQU</name>
<comment type="caution">
    <text evidence="4">The sequence shown here is derived from an EMBL/GenBank/DDBJ whole genome shotgun (WGS) entry which is preliminary data.</text>
</comment>
<accession>A0AAW0Y2C1</accession>
<keyword evidence="1" id="KW-0863">Zinc-finger</keyword>
<proteinExistence type="predicted"/>
<dbReference type="InterPro" id="IPR036236">
    <property type="entry name" value="Znf_C2H2_sf"/>
</dbReference>
<evidence type="ECO:0000256" key="1">
    <source>
        <dbReference type="PROSITE-ProRule" id="PRU00723"/>
    </source>
</evidence>
<feature type="compositionally biased region" description="Basic and acidic residues" evidence="2">
    <location>
        <begin position="729"/>
        <end position="747"/>
    </location>
</feature>
<dbReference type="InterPro" id="IPR003604">
    <property type="entry name" value="Matrin/U1-like-C_Znf_C2H2"/>
</dbReference>
<feature type="compositionally biased region" description="Polar residues" evidence="2">
    <location>
        <begin position="206"/>
        <end position="222"/>
    </location>
</feature>
<organism evidence="4 5">
    <name type="scientific">Cherax quadricarinatus</name>
    <name type="common">Australian red claw crayfish</name>
    <dbReference type="NCBI Taxonomy" id="27406"/>
    <lineage>
        <taxon>Eukaryota</taxon>
        <taxon>Metazoa</taxon>
        <taxon>Ecdysozoa</taxon>
        <taxon>Arthropoda</taxon>
        <taxon>Crustacea</taxon>
        <taxon>Multicrustacea</taxon>
        <taxon>Malacostraca</taxon>
        <taxon>Eumalacostraca</taxon>
        <taxon>Eucarida</taxon>
        <taxon>Decapoda</taxon>
        <taxon>Pleocyemata</taxon>
        <taxon>Astacidea</taxon>
        <taxon>Parastacoidea</taxon>
        <taxon>Parastacidae</taxon>
        <taxon>Cherax</taxon>
    </lineage>
</organism>
<feature type="non-terminal residue" evidence="4">
    <location>
        <position position="1"/>
    </location>
</feature>
<feature type="region of interest" description="Disordered" evidence="2">
    <location>
        <begin position="723"/>
        <end position="747"/>
    </location>
</feature>
<feature type="zinc finger region" description="C3H1-type" evidence="1">
    <location>
        <begin position="27"/>
        <end position="55"/>
    </location>
</feature>
<feature type="region of interest" description="Disordered" evidence="2">
    <location>
        <begin position="206"/>
        <end position="233"/>
    </location>
</feature>
<dbReference type="InterPro" id="IPR013087">
    <property type="entry name" value="Znf_C2H2_type"/>
</dbReference>
<keyword evidence="5" id="KW-1185">Reference proteome</keyword>
<dbReference type="InterPro" id="IPR000571">
    <property type="entry name" value="Znf_CCCH"/>
</dbReference>
<dbReference type="SMART" id="SM00451">
    <property type="entry name" value="ZnF_U1"/>
    <property type="match status" value="2"/>
</dbReference>
<evidence type="ECO:0000256" key="2">
    <source>
        <dbReference type="SAM" id="MobiDB-lite"/>
    </source>
</evidence>
<feature type="region of interest" description="Disordered" evidence="2">
    <location>
        <begin position="92"/>
        <end position="134"/>
    </location>
</feature>
<dbReference type="PROSITE" id="PS00028">
    <property type="entry name" value="ZINC_FINGER_C2H2_1"/>
    <property type="match status" value="2"/>
</dbReference>
<dbReference type="SUPFAM" id="SSF57667">
    <property type="entry name" value="beta-beta-alpha zinc fingers"/>
    <property type="match status" value="2"/>
</dbReference>
<feature type="compositionally biased region" description="Basic residues" evidence="2">
    <location>
        <begin position="96"/>
        <end position="107"/>
    </location>
</feature>
<feature type="domain" description="C3H1-type" evidence="3">
    <location>
        <begin position="27"/>
        <end position="55"/>
    </location>
</feature>
<reference evidence="4 5" key="1">
    <citation type="journal article" date="2024" name="BMC Genomics">
        <title>Genome assembly of redclaw crayfish (Cherax quadricarinatus) provides insights into its immune adaptation and hypoxia tolerance.</title>
        <authorList>
            <person name="Liu Z."/>
            <person name="Zheng J."/>
            <person name="Li H."/>
            <person name="Fang K."/>
            <person name="Wang S."/>
            <person name="He J."/>
            <person name="Zhou D."/>
            <person name="Weng S."/>
            <person name="Chi M."/>
            <person name="Gu Z."/>
            <person name="He J."/>
            <person name="Li F."/>
            <person name="Wang M."/>
        </authorList>
    </citation>
    <scope>NUCLEOTIDE SEQUENCE [LARGE SCALE GENOMIC DNA]</scope>
    <source>
        <strain evidence="4">ZL_2023a</strain>
    </source>
</reference>
<feature type="region of interest" description="Disordered" evidence="2">
    <location>
        <begin position="618"/>
        <end position="638"/>
    </location>
</feature>
<protein>
    <recommendedName>
        <fullName evidence="3">C3H1-type domain-containing protein</fullName>
    </recommendedName>
</protein>
<feature type="compositionally biased region" description="Polar residues" evidence="2">
    <location>
        <begin position="108"/>
        <end position="122"/>
    </location>
</feature>
<keyword evidence="1" id="KW-0479">Metal-binding</keyword>
<gene>
    <name evidence="4" type="ORF">OTU49_017261</name>
</gene>
<dbReference type="PROSITE" id="PS50103">
    <property type="entry name" value="ZF_C3H1"/>
    <property type="match status" value="1"/>
</dbReference>
<sequence length="1013" mass="115550">QGDANNSQVENSSTIRRIKMKSLGIPGKKHITCKFWINGRCRRLPHVCPYIHSYYCPDSIKCKKLTCTLLHIDWPGIKLPPQKNKTAEHAVLKKQSAIHKRKKHHKTSIPQSERSSDSSPWHFNSAGVKDNSPPLEDFDEELCQGLEEVGLELDRFAEEVSENRKCEDEAINLTKHHSDESSPDTVSPYNNSLFKCGKDSETTYKLSRNSQKVTSTNETFSHSGGLVQRQRPEKTEETAKVLQNVILKSPNETVKLKSHKDVMQLEKQVQQVFTNSKAQAVPVTSLEPPLAVESNNLNVNNHSEEENYLGLSSNSHTLQHSSVDRREHVDVKTRTLDETVSHSAGDTKETENSTYVSTISEELNKVLQELKCRDTNKPTSKILNNHCLSQNINALSKEGWPVMGSHSLSPAKLYETLRSVGDECRDEVYTLKALLSQKKQLVNQVKIFIKQKNDISAKRDLIMSNFSGDTAKFSQILKEYSQLSKKISSYIVKVNAQIKFTNQKISDLENKIKTTILREWDTNAEWEISSEKSVQGDQEYCDTNKSMFKSEKVKREELSNEQNIFVGLENVKSPDEQRIRIFNGHEENLNIQKHKPKKAAFKQNDKAEMVRVPPIEHMKRETNKSCSSERERSQKEQYKQTLYTSSVENNHTECNKQMSRDVCKFEKNPHQKSQDNAVNKEKMSDLSKDLSTHWCKLCNVFFTNVYGFVKHLESLAHMSKLKDGSINPRKQETPQKESKKKPEINEGHQKTVGVEFLHSTKVFFCELCDSIFWNTDDAVLHPQSARHVQKYKEYVLKNTDQEMNFLRSKMSAFTEYCRERRARSKSISTLKEGKRGDSTGECAQKQAEDCTKEKSILKESELSISVNLEECKKRKSASLDVNKNSYFTSKKSKVLTGDIAKSVTLDRQNSSEGSVNATKNNRSYCKSENSIEMPYEVFQQKSVSLSEDDGFSRSESHQSNPDGVWTLANSCKNESLDNEKIPTKTDIGMAVFTKEITEVLEISLRSKMTKGVL</sequence>
<evidence type="ECO:0000313" key="4">
    <source>
        <dbReference type="EMBL" id="KAK8746119.1"/>
    </source>
</evidence>
<evidence type="ECO:0000259" key="3">
    <source>
        <dbReference type="PROSITE" id="PS50103"/>
    </source>
</evidence>
<dbReference type="EMBL" id="JARKIK010000018">
    <property type="protein sequence ID" value="KAK8746119.1"/>
    <property type="molecule type" value="Genomic_DNA"/>
</dbReference>
<dbReference type="Proteomes" id="UP001445076">
    <property type="component" value="Unassembled WGS sequence"/>
</dbReference>
<evidence type="ECO:0000313" key="5">
    <source>
        <dbReference type="Proteomes" id="UP001445076"/>
    </source>
</evidence>
<keyword evidence="1" id="KW-0862">Zinc</keyword>